<comment type="similarity">
    <text evidence="1 2">Belongs to the glycosyl hydrolase 31 family.</text>
</comment>
<dbReference type="Pfam" id="PF01055">
    <property type="entry name" value="Glyco_hydro_31_2nd"/>
    <property type="match status" value="1"/>
</dbReference>
<dbReference type="AlphaFoldDB" id="A0AA48L8C6"/>
<dbReference type="InterPro" id="IPR011013">
    <property type="entry name" value="Gal_mutarotase_sf_dom"/>
</dbReference>
<protein>
    <recommendedName>
        <fullName evidence="8">Glycoside hydrolase family 31 N-terminal domain-containing protein</fullName>
    </recommendedName>
</protein>
<dbReference type="SUPFAM" id="SSF74650">
    <property type="entry name" value="Galactose mutarotase-like"/>
    <property type="match status" value="1"/>
</dbReference>
<dbReference type="Gene3D" id="2.60.40.1760">
    <property type="entry name" value="glycosyl hydrolase (family 31)"/>
    <property type="match status" value="1"/>
</dbReference>
<dbReference type="CDD" id="cd14752">
    <property type="entry name" value="GH31_N"/>
    <property type="match status" value="1"/>
</dbReference>
<accession>A0AA48L8C6</accession>
<evidence type="ECO:0000313" key="7">
    <source>
        <dbReference type="Proteomes" id="UP001233271"/>
    </source>
</evidence>
<sequence length="871" mass="96061">MVTVERELSGFKPAQPGPPSSESTEFKLVSGPDATFADFEYTLTFPLPNAVRVTLTGPDRPAPPHDNVILQYEPLPFNVKIDGCDATIPFPPTGKDGARRRELRLNWEDSILLSIWEEIEGSWVRIAGDLPSRSYALTEHGVMRHWWLEKDNVHLGMGEKAAPLDLTGRSFRCDGSDSAAYDAYETDPLYKHTPFLVSTPRAVSGKPTPSTYAIYHATNSNALWDIGRHHDDPWGYFKTFTQDWGGLEEWYLLGAGVREVTRTWAEVVGRPMLVGRDWLGYLASGMGLGESDEPIAQDLLAAFPDDCRKYGIPCSAIHFSSGYTVGEDGNRYVFTMNKKRYPDFKGLVGGLHRAGIKVVPNIKPYMLTSHPAYDSVLKADGLFYAPLAKGPVVTRIWSSGVGVNGKGSWVDMTSAPGREWWAAGVKSLIDLGVDGMWNDNNEYYLHDDEFLAANVFPHPLRQPAMAGKAKLGALGRMVNTEMVAKVSHDTLLRSHPERRPYVLTRSANVGAHKYACGTWTGDNWTSWKNLRGSQAIQLNCGISLMQSTGSDIGGFGGPLPSPELFVRWVQLGVTHARFCIHAFKPTPDDPSGASQTNLPWMYPSVLPVIRDAIKWRYEYLPFFNSLMWGSHEDAEPTNAWLGWGDFASDPEVYTDETLNGVDAWIGAGQLLSVPALHEGELTRTAYLPKASAEDDTIYFDLHAPYGQHRAGTRVTLATPLEHMGLLAREGVVIPTGKNYHTVTQREGPARTTPDGVDVQLDEEGGVVGLDDWRGVQIFPTTGKYAGRWIEDDGISAEPGRAVIELTYEGGEDVVVSAKFAEHDFKPLWGNTLHVFLPVGDERVVRGAETVSVNGRSAWLVDVSSPGTWVKV</sequence>
<evidence type="ECO:0000313" key="6">
    <source>
        <dbReference type="EMBL" id="BEI93787.1"/>
    </source>
</evidence>
<dbReference type="EMBL" id="AP028217">
    <property type="protein sequence ID" value="BEI93787.1"/>
    <property type="molecule type" value="Genomic_DNA"/>
</dbReference>
<evidence type="ECO:0008006" key="8">
    <source>
        <dbReference type="Google" id="ProtNLM"/>
    </source>
</evidence>
<dbReference type="RefSeq" id="XP_060459052.1">
    <property type="nucleotide sequence ID" value="XM_060602683.1"/>
</dbReference>
<feature type="domain" description="Glycoside hydrolase family 31 TIM barrel" evidence="4">
    <location>
        <begin position="296"/>
        <end position="625"/>
    </location>
</feature>
<evidence type="ECO:0000256" key="1">
    <source>
        <dbReference type="ARBA" id="ARBA00007806"/>
    </source>
</evidence>
<dbReference type="GO" id="GO:0005975">
    <property type="term" value="P:carbohydrate metabolic process"/>
    <property type="evidence" value="ECO:0007669"/>
    <property type="project" value="InterPro"/>
</dbReference>
<dbReference type="GO" id="GO:0004553">
    <property type="term" value="F:hydrolase activity, hydrolyzing O-glycosyl compounds"/>
    <property type="evidence" value="ECO:0007669"/>
    <property type="project" value="InterPro"/>
</dbReference>
<feature type="domain" description="Glycoside hydrolase family 31 N-terminal" evidence="5">
    <location>
        <begin position="148"/>
        <end position="199"/>
    </location>
</feature>
<evidence type="ECO:0000259" key="5">
    <source>
        <dbReference type="Pfam" id="PF13802"/>
    </source>
</evidence>
<keyword evidence="2" id="KW-0326">Glycosidase</keyword>
<reference evidence="6" key="1">
    <citation type="journal article" date="2023" name="BMC Genomics">
        <title>Chromosome-level genome assemblies of Cutaneotrichosporon spp. (Trichosporonales, Basidiomycota) reveal imbalanced evolution between nucleotide sequences and chromosome synteny.</title>
        <authorList>
            <person name="Kobayashi Y."/>
            <person name="Kayamori A."/>
            <person name="Aoki K."/>
            <person name="Shiwa Y."/>
            <person name="Matsutani M."/>
            <person name="Fujita N."/>
            <person name="Sugita T."/>
            <person name="Iwasaki W."/>
            <person name="Tanaka N."/>
            <person name="Takashima M."/>
        </authorList>
    </citation>
    <scope>NUCLEOTIDE SEQUENCE</scope>
    <source>
        <strain evidence="6">HIS019</strain>
    </source>
</reference>
<evidence type="ECO:0000259" key="4">
    <source>
        <dbReference type="Pfam" id="PF01055"/>
    </source>
</evidence>
<keyword evidence="2" id="KW-0378">Hydrolase</keyword>
<feature type="region of interest" description="Disordered" evidence="3">
    <location>
        <begin position="1"/>
        <end position="27"/>
    </location>
</feature>
<dbReference type="SUPFAM" id="SSF51445">
    <property type="entry name" value="(Trans)glycosidases"/>
    <property type="match status" value="1"/>
</dbReference>
<dbReference type="PANTHER" id="PTHR22762">
    <property type="entry name" value="ALPHA-GLUCOSIDASE"/>
    <property type="match status" value="1"/>
</dbReference>
<evidence type="ECO:0000256" key="3">
    <source>
        <dbReference type="SAM" id="MobiDB-lite"/>
    </source>
</evidence>
<dbReference type="InterPro" id="IPR000322">
    <property type="entry name" value="Glyco_hydro_31_TIM"/>
</dbReference>
<dbReference type="Pfam" id="PF13802">
    <property type="entry name" value="Gal_mutarotas_2"/>
    <property type="match status" value="1"/>
</dbReference>
<gene>
    <name evidence="6" type="ORF">CcaverHIS019_0602460</name>
</gene>
<dbReference type="InterPro" id="IPR017853">
    <property type="entry name" value="GH"/>
</dbReference>
<evidence type="ECO:0000256" key="2">
    <source>
        <dbReference type="RuleBase" id="RU361185"/>
    </source>
</evidence>
<keyword evidence="7" id="KW-1185">Reference proteome</keyword>
<dbReference type="InterPro" id="IPR025887">
    <property type="entry name" value="Glyco_hydro_31_N_dom"/>
</dbReference>
<dbReference type="GO" id="GO:0030246">
    <property type="term" value="F:carbohydrate binding"/>
    <property type="evidence" value="ECO:0007669"/>
    <property type="project" value="InterPro"/>
</dbReference>
<dbReference type="KEGG" id="ccac:CcaHIS019_0602460"/>
<name>A0AA48L8C6_9TREE</name>
<dbReference type="GeneID" id="85497657"/>
<dbReference type="PANTHER" id="PTHR22762:SF165">
    <property type="entry name" value="PUTATIVE (AFU_ORTHOLOGUE AFUA_1G06560)-RELATED"/>
    <property type="match status" value="1"/>
</dbReference>
<dbReference type="Proteomes" id="UP001233271">
    <property type="component" value="Chromosome 6"/>
</dbReference>
<proteinExistence type="inferred from homology"/>
<dbReference type="Gene3D" id="3.20.20.80">
    <property type="entry name" value="Glycosidases"/>
    <property type="match status" value="1"/>
</dbReference>
<organism evidence="6 7">
    <name type="scientific">Cutaneotrichosporon cavernicola</name>
    <dbReference type="NCBI Taxonomy" id="279322"/>
    <lineage>
        <taxon>Eukaryota</taxon>
        <taxon>Fungi</taxon>
        <taxon>Dikarya</taxon>
        <taxon>Basidiomycota</taxon>
        <taxon>Agaricomycotina</taxon>
        <taxon>Tremellomycetes</taxon>
        <taxon>Trichosporonales</taxon>
        <taxon>Trichosporonaceae</taxon>
        <taxon>Cutaneotrichosporon</taxon>
    </lineage>
</organism>